<reference evidence="5 6" key="1">
    <citation type="submission" date="2018-11" db="EMBL/GenBank/DDBJ databases">
        <title>Genomic Encyclopedia of Type Strains, Phase IV (KMG-IV): sequencing the most valuable type-strain genomes for metagenomic binning, comparative biology and taxonomic classification.</title>
        <authorList>
            <person name="Goeker M."/>
        </authorList>
    </citation>
    <scope>NUCLEOTIDE SEQUENCE [LARGE SCALE GENOMIC DNA]</scope>
    <source>
        <strain evidence="5 6">DSM 29158</strain>
    </source>
</reference>
<evidence type="ECO:0000256" key="2">
    <source>
        <dbReference type="ARBA" id="ARBA00022801"/>
    </source>
</evidence>
<keyword evidence="3" id="KW-0460">Magnesium</keyword>
<dbReference type="GO" id="GO:0016787">
    <property type="term" value="F:hydrolase activity"/>
    <property type="evidence" value="ECO:0007669"/>
    <property type="project" value="UniProtKB-KW"/>
</dbReference>
<accession>A0A1Q1G0E8</accession>
<evidence type="ECO:0000256" key="3">
    <source>
        <dbReference type="ARBA" id="ARBA00022842"/>
    </source>
</evidence>
<accession>A0A3N5BBI3</accession>
<evidence type="ECO:0000313" key="6">
    <source>
        <dbReference type="Proteomes" id="UP000277108"/>
    </source>
</evidence>
<dbReference type="GO" id="GO:0046872">
    <property type="term" value="F:metal ion binding"/>
    <property type="evidence" value="ECO:0007669"/>
    <property type="project" value="UniProtKB-KW"/>
</dbReference>
<dbReference type="InterPro" id="IPR016882">
    <property type="entry name" value="SA1684"/>
</dbReference>
<dbReference type="PIRSF" id="PIRSF028345">
    <property type="entry name" value="UCP028345"/>
    <property type="match status" value="1"/>
</dbReference>
<keyword evidence="1" id="KW-0479">Metal-binding</keyword>
<dbReference type="SUPFAM" id="SSF159234">
    <property type="entry name" value="FomD-like"/>
    <property type="match status" value="1"/>
</dbReference>
<organism evidence="5 6">
    <name type="scientific">Abyssicoccus albus</name>
    <dbReference type="NCBI Taxonomy" id="1817405"/>
    <lineage>
        <taxon>Bacteria</taxon>
        <taxon>Bacillati</taxon>
        <taxon>Bacillota</taxon>
        <taxon>Bacilli</taxon>
        <taxon>Bacillales</taxon>
        <taxon>Abyssicoccaceae</taxon>
    </lineage>
</organism>
<dbReference type="Pfam" id="PF04167">
    <property type="entry name" value="DUF402"/>
    <property type="match status" value="1"/>
</dbReference>
<dbReference type="InterPro" id="IPR007295">
    <property type="entry name" value="DUF402"/>
</dbReference>
<proteinExistence type="predicted"/>
<dbReference type="PANTHER" id="PTHR39159">
    <property type="match status" value="1"/>
</dbReference>
<evidence type="ECO:0000313" key="5">
    <source>
        <dbReference type="EMBL" id="RPF55136.1"/>
    </source>
</evidence>
<feature type="domain" description="DUF402" evidence="4">
    <location>
        <begin position="20"/>
        <end position="158"/>
    </location>
</feature>
<keyword evidence="6" id="KW-1185">Reference proteome</keyword>
<gene>
    <name evidence="5" type="ORF">EDD62_1460</name>
</gene>
<protein>
    <recommendedName>
        <fullName evidence="4">DUF402 domain-containing protein</fullName>
    </recommendedName>
</protein>
<keyword evidence="2" id="KW-0378">Hydrolase</keyword>
<dbReference type="InterPro" id="IPR035930">
    <property type="entry name" value="FomD-like_sf"/>
</dbReference>
<evidence type="ECO:0000259" key="4">
    <source>
        <dbReference type="Pfam" id="PF04167"/>
    </source>
</evidence>
<evidence type="ECO:0000256" key="1">
    <source>
        <dbReference type="ARBA" id="ARBA00022723"/>
    </source>
</evidence>
<dbReference type="Proteomes" id="UP000277108">
    <property type="component" value="Unassembled WGS sequence"/>
</dbReference>
<dbReference type="RefSeq" id="WP_077139912.1">
    <property type="nucleotide sequence ID" value="NZ_CBCSGK010000007.1"/>
</dbReference>
<dbReference type="Gene3D" id="2.40.380.10">
    <property type="entry name" value="FomD-like"/>
    <property type="match status" value="1"/>
</dbReference>
<dbReference type="EMBL" id="RKRK01000004">
    <property type="protein sequence ID" value="RPF55136.1"/>
    <property type="molecule type" value="Genomic_DNA"/>
</dbReference>
<name>A0A1Q1G0E8_9BACL</name>
<dbReference type="NCBIfam" id="NF010183">
    <property type="entry name" value="PRK13662.1"/>
    <property type="match status" value="1"/>
</dbReference>
<dbReference type="AlphaFoldDB" id="A0A1Q1G0E8"/>
<dbReference type="PANTHER" id="PTHR39159:SF1">
    <property type="entry name" value="UPF0374 PROTEIN YGAC"/>
    <property type="match status" value="1"/>
</dbReference>
<dbReference type="OrthoDB" id="1645325at2"/>
<sequence length="182" mass="21943">MEDVNLIEGETLRIQSYKHNGHIHRVWSETLILYGDDNIIIGGNDHTLVTESDRRTWVTREPAIVYFHSEYWFNVICMFRDDGVYYYCNLSSPFIYDGEAIKYIDYDLDIKVYPDGKYHLLDEDEYKLHKQRMRYSDDIDYVVRKNVDILQSWIEEKKGPFAPDFIKVWHNKFIDIKTKQLR</sequence>
<dbReference type="STRING" id="1849491.BVH56_02185"/>
<comment type="caution">
    <text evidence="5">The sequence shown here is derived from an EMBL/GenBank/DDBJ whole genome shotgun (WGS) entry which is preliminary data.</text>
</comment>
<dbReference type="InterPro" id="IPR050212">
    <property type="entry name" value="Ntdp-like"/>
</dbReference>